<dbReference type="EC" id="6.3.4.-" evidence="2"/>
<dbReference type="Pfam" id="PF05636">
    <property type="entry name" value="HIGH_NTase1"/>
    <property type="match status" value="1"/>
</dbReference>
<keyword evidence="2" id="KW-0436">Ligase</keyword>
<dbReference type="AlphaFoldDB" id="A0A348AQ90"/>
<dbReference type="PANTHER" id="PTHR37825">
    <property type="entry name" value="TRNA(MET) CYTIDINE ACETATE LIGASE"/>
    <property type="match status" value="1"/>
</dbReference>
<keyword evidence="4" id="KW-1185">Reference proteome</keyword>
<dbReference type="RefSeq" id="WP_126310093.1">
    <property type="nucleotide sequence ID" value="NZ_DAINIT010000001.1"/>
</dbReference>
<keyword evidence="1 2" id="KW-0819">tRNA processing</keyword>
<dbReference type="EMBL" id="AP018449">
    <property type="protein sequence ID" value="BBB93238.1"/>
    <property type="molecule type" value="Genomic_DNA"/>
</dbReference>
<evidence type="ECO:0000256" key="2">
    <source>
        <dbReference type="HAMAP-Rule" id="MF_01539"/>
    </source>
</evidence>
<comment type="similarity">
    <text evidence="2">Belongs to the TmcAL family.</text>
</comment>
<keyword evidence="2" id="KW-0067">ATP-binding</keyword>
<organism evidence="3 4">
    <name type="scientific">Methylomusa anaerophila</name>
    <dbReference type="NCBI Taxonomy" id="1930071"/>
    <lineage>
        <taxon>Bacteria</taxon>
        <taxon>Bacillati</taxon>
        <taxon>Bacillota</taxon>
        <taxon>Negativicutes</taxon>
        <taxon>Selenomonadales</taxon>
        <taxon>Sporomusaceae</taxon>
        <taxon>Methylomusa</taxon>
    </lineage>
</organism>
<dbReference type="Proteomes" id="UP000276437">
    <property type="component" value="Chromosome"/>
</dbReference>
<name>A0A348AQ90_9FIRM</name>
<evidence type="ECO:0000313" key="4">
    <source>
        <dbReference type="Proteomes" id="UP000276437"/>
    </source>
</evidence>
<evidence type="ECO:0000313" key="3">
    <source>
        <dbReference type="EMBL" id="BBB93238.1"/>
    </source>
</evidence>
<dbReference type="GO" id="GO:0005524">
    <property type="term" value="F:ATP binding"/>
    <property type="evidence" value="ECO:0007669"/>
    <property type="project" value="UniProtKB-KW"/>
</dbReference>
<dbReference type="PANTHER" id="PTHR37825:SF1">
    <property type="entry name" value="TRNA(MET) CYTIDINE ACETATE LIGASE"/>
    <property type="match status" value="1"/>
</dbReference>
<dbReference type="NCBIfam" id="NF010191">
    <property type="entry name" value="PRK13670.1"/>
    <property type="match status" value="1"/>
</dbReference>
<comment type="catalytic activity">
    <reaction evidence="2">
        <text>cytidine(34) in elongator tRNA(Met) + acetate + ATP = N(4)-acetylcytidine(34) in elongator tRNA(Met) + AMP + diphosphate</text>
        <dbReference type="Rhea" id="RHEA:58144"/>
        <dbReference type="Rhea" id="RHEA-COMP:10693"/>
        <dbReference type="Rhea" id="RHEA-COMP:10694"/>
        <dbReference type="ChEBI" id="CHEBI:30089"/>
        <dbReference type="ChEBI" id="CHEBI:30616"/>
        <dbReference type="ChEBI" id="CHEBI:33019"/>
        <dbReference type="ChEBI" id="CHEBI:74900"/>
        <dbReference type="ChEBI" id="CHEBI:82748"/>
        <dbReference type="ChEBI" id="CHEBI:456215"/>
    </reaction>
</comment>
<dbReference type="HAMAP" id="MF_01539">
    <property type="entry name" value="TmcAL"/>
    <property type="match status" value="1"/>
</dbReference>
<dbReference type="OrthoDB" id="9769796at2"/>
<dbReference type="InterPro" id="IPR008513">
    <property type="entry name" value="tRNA(Met)_cyd_acetate_ligase"/>
</dbReference>
<feature type="binding site" evidence="2">
    <location>
        <begin position="7"/>
        <end position="20"/>
    </location>
    <ligand>
        <name>ATP</name>
        <dbReference type="ChEBI" id="CHEBI:30616"/>
    </ligand>
</feature>
<comment type="caution">
    <text evidence="2">Lacks conserved residue(s) required for the propagation of feature annotation.</text>
</comment>
<evidence type="ECO:0000256" key="1">
    <source>
        <dbReference type="ARBA" id="ARBA00022694"/>
    </source>
</evidence>
<comment type="function">
    <text evidence="2">Catalyzes the formation of N(4)-acetylcytidine (ac(4)C) at the wobble position of elongator tRNA(Met), using acetate and ATP as substrates. First activates an acetate ion to form acetyladenylate (Ac-AMP) and then transfers the acetyl group to tRNA to form ac(4)C34.</text>
</comment>
<feature type="binding site" evidence="2">
    <location>
        <position position="101"/>
    </location>
    <ligand>
        <name>ATP</name>
        <dbReference type="ChEBI" id="CHEBI:30616"/>
    </ligand>
</feature>
<keyword evidence="2" id="KW-0963">Cytoplasm</keyword>
<keyword evidence="2" id="KW-0547">Nucleotide-binding</keyword>
<gene>
    <name evidence="2" type="primary">tmcAL</name>
    <name evidence="3" type="ORF">MAMMFC1_03947</name>
</gene>
<dbReference type="KEGG" id="mana:MAMMFC1_03947"/>
<feature type="binding site" evidence="2">
    <location>
        <position position="159"/>
    </location>
    <ligand>
        <name>ATP</name>
        <dbReference type="ChEBI" id="CHEBI:30616"/>
    </ligand>
</feature>
<dbReference type="GO" id="GO:0005737">
    <property type="term" value="C:cytoplasm"/>
    <property type="evidence" value="ECO:0007669"/>
    <property type="project" value="UniProtKB-SubCell"/>
</dbReference>
<dbReference type="GO" id="GO:0016879">
    <property type="term" value="F:ligase activity, forming carbon-nitrogen bonds"/>
    <property type="evidence" value="ECO:0007669"/>
    <property type="project" value="UniProtKB-UniRule"/>
</dbReference>
<reference evidence="3 4" key="1">
    <citation type="journal article" date="2018" name="Int. J. Syst. Evol. Microbiol.">
        <title>Methylomusa anaerophila gen. nov., sp. nov., an anaerobic methanol-utilizing bacterium isolated from a microbial fuel cell.</title>
        <authorList>
            <person name="Amano N."/>
            <person name="Yamamuro A."/>
            <person name="Miyahara M."/>
            <person name="Kouzuma A."/>
            <person name="Abe T."/>
            <person name="Watanabe K."/>
        </authorList>
    </citation>
    <scope>NUCLEOTIDE SEQUENCE [LARGE SCALE GENOMIC DNA]</scope>
    <source>
        <strain evidence="3 4">MMFC1</strain>
    </source>
</reference>
<dbReference type="SUPFAM" id="SSF52374">
    <property type="entry name" value="Nucleotidylyl transferase"/>
    <property type="match status" value="1"/>
</dbReference>
<proteinExistence type="inferred from homology"/>
<feature type="binding site" evidence="2">
    <location>
        <position position="184"/>
    </location>
    <ligand>
        <name>ATP</name>
        <dbReference type="ChEBI" id="CHEBI:30616"/>
    </ligand>
</feature>
<accession>A0A348AQ90</accession>
<dbReference type="InterPro" id="IPR014729">
    <property type="entry name" value="Rossmann-like_a/b/a_fold"/>
</dbReference>
<dbReference type="Gene3D" id="3.40.50.620">
    <property type="entry name" value="HUPs"/>
    <property type="match status" value="1"/>
</dbReference>
<sequence>MIIVGIIAEYNPFHNGHLWHINQVRKNLRADYIIAGISGNFVQRGEPAIFDKWSRAEMAIKCGVDLVVELPFVFAVRSAQYFAGGGVRLLASLGINHLSFGAECADLKLLSSVVKQTDHPDVLKKVKVNLKAGHQYAAALTTAIADQAGISMDVLNKPNNILAIEYIKAIKKYAPTIMPVPIQRYLANHHGETINSAIASATALRQSLLKQAATISDNSVKTALPPTSTECIEQLLRSGSGPVQLDSFSTIILSLLRNKSLTQIAEIPEVGEGLHNRIKNSAIRAKNATELLIWLKSKRYPQTRLQRILIHTLVGTTKSQIECFDHSGPLYGRILGFNTKGRQFIKEIGKQCSIPLVTKTSHFLNSKERSLDSLEPHKTMLAIDTLATDVYTLGLPNEKWRSGGWDFLRSPVFIPN</sequence>
<protein>
    <recommendedName>
        <fullName evidence="2">tRNA(Met) cytidine acetate ligase</fullName>
        <ecNumber evidence="2">6.3.4.-</ecNumber>
    </recommendedName>
</protein>
<keyword evidence="2" id="KW-0820">tRNA-binding</keyword>
<dbReference type="GO" id="GO:0006400">
    <property type="term" value="P:tRNA modification"/>
    <property type="evidence" value="ECO:0007669"/>
    <property type="project" value="UniProtKB-UniRule"/>
</dbReference>
<dbReference type="GO" id="GO:0000049">
    <property type="term" value="F:tRNA binding"/>
    <property type="evidence" value="ECO:0007669"/>
    <property type="project" value="UniProtKB-KW"/>
</dbReference>
<keyword evidence="2" id="KW-0694">RNA-binding</keyword>
<comment type="subcellular location">
    <subcellularLocation>
        <location evidence="2">Cytoplasm</location>
    </subcellularLocation>
</comment>